<proteinExistence type="predicted"/>
<keyword evidence="2" id="KW-1185">Reference proteome</keyword>
<dbReference type="AlphaFoldDB" id="A0A1I7ZBY5"/>
<protein>
    <submittedName>
        <fullName evidence="3">GNAT family N-acetyltransferase</fullName>
    </submittedName>
</protein>
<evidence type="ECO:0000313" key="3">
    <source>
        <dbReference type="WBParaSite" id="L893_g24633.t1"/>
    </source>
</evidence>
<dbReference type="WBParaSite" id="L893_g24633.t1">
    <property type="protein sequence ID" value="L893_g24633.t1"/>
    <property type="gene ID" value="L893_g24633"/>
</dbReference>
<evidence type="ECO:0000256" key="1">
    <source>
        <dbReference type="SAM" id="Phobius"/>
    </source>
</evidence>
<name>A0A1I7ZBY5_9BILA</name>
<keyword evidence="1" id="KW-1133">Transmembrane helix</keyword>
<keyword evidence="1" id="KW-0472">Membrane</keyword>
<sequence>MINQIMQIGRSPMQPDRQYAREKARHARFGVQEEGLVGLSEYTWICETFLEVRGRRGLVLLLANSLTPIAFVLRFLRIDDVAL</sequence>
<feature type="transmembrane region" description="Helical" evidence="1">
    <location>
        <begin position="58"/>
        <end position="76"/>
    </location>
</feature>
<organism evidence="2 3">
    <name type="scientific">Steinernema glaseri</name>
    <dbReference type="NCBI Taxonomy" id="37863"/>
    <lineage>
        <taxon>Eukaryota</taxon>
        <taxon>Metazoa</taxon>
        <taxon>Ecdysozoa</taxon>
        <taxon>Nematoda</taxon>
        <taxon>Chromadorea</taxon>
        <taxon>Rhabditida</taxon>
        <taxon>Tylenchina</taxon>
        <taxon>Panagrolaimomorpha</taxon>
        <taxon>Strongyloidoidea</taxon>
        <taxon>Steinernematidae</taxon>
        <taxon>Steinernema</taxon>
    </lineage>
</organism>
<dbReference type="Proteomes" id="UP000095287">
    <property type="component" value="Unplaced"/>
</dbReference>
<accession>A0A1I7ZBY5</accession>
<reference evidence="3" key="1">
    <citation type="submission" date="2016-11" db="UniProtKB">
        <authorList>
            <consortium name="WormBaseParasite"/>
        </authorList>
    </citation>
    <scope>IDENTIFICATION</scope>
</reference>
<keyword evidence="1" id="KW-0812">Transmembrane</keyword>
<evidence type="ECO:0000313" key="2">
    <source>
        <dbReference type="Proteomes" id="UP000095287"/>
    </source>
</evidence>